<proteinExistence type="predicted"/>
<dbReference type="SUPFAM" id="SSF50346">
    <property type="entry name" value="PRC-barrel domain"/>
    <property type="match status" value="1"/>
</dbReference>
<evidence type="ECO:0000313" key="3">
    <source>
        <dbReference type="Proteomes" id="UP001300261"/>
    </source>
</evidence>
<evidence type="ECO:0000259" key="1">
    <source>
        <dbReference type="Pfam" id="PF05239"/>
    </source>
</evidence>
<reference evidence="2 3" key="1">
    <citation type="journal article" date="2016" name="Int. J. Syst. Evol. Microbiol.">
        <title>Labrenzia salina sp. nov., isolated from the rhizosphere of the halophyte Arthrocnemum macrostachyum.</title>
        <authorList>
            <person name="Camacho M."/>
            <person name="Redondo-Gomez S."/>
            <person name="Rodriguez-Llorente I."/>
            <person name="Rohde M."/>
            <person name="Sproer C."/>
            <person name="Schumann P."/>
            <person name="Klenk H.P."/>
            <person name="Montero-Calasanz M.D.C."/>
        </authorList>
    </citation>
    <scope>NUCLEOTIDE SEQUENCE [LARGE SCALE GENOMIC DNA]</scope>
    <source>
        <strain evidence="2 3">DSM 29163</strain>
    </source>
</reference>
<protein>
    <submittedName>
        <fullName evidence="2">PRC-barrel domain-containing protein</fullName>
    </submittedName>
</protein>
<dbReference type="Pfam" id="PF05239">
    <property type="entry name" value="PRC"/>
    <property type="match status" value="1"/>
</dbReference>
<organism evidence="2 3">
    <name type="scientific">Roseibium salinum</name>
    <dbReference type="NCBI Taxonomy" id="1604349"/>
    <lineage>
        <taxon>Bacteria</taxon>
        <taxon>Pseudomonadati</taxon>
        <taxon>Pseudomonadota</taxon>
        <taxon>Alphaproteobacteria</taxon>
        <taxon>Hyphomicrobiales</taxon>
        <taxon>Stappiaceae</taxon>
        <taxon>Roseibium</taxon>
    </lineage>
</organism>
<name>A0ABT3QVQ1_9HYPH</name>
<gene>
    <name evidence="2" type="ORF">ON753_01080</name>
</gene>
<dbReference type="EMBL" id="JAPEVI010000001">
    <property type="protein sequence ID" value="MCX2721004.1"/>
    <property type="molecule type" value="Genomic_DNA"/>
</dbReference>
<dbReference type="InterPro" id="IPR011033">
    <property type="entry name" value="PRC_barrel-like_sf"/>
</dbReference>
<sequence length="212" mass="23903">MLSEWRYDPLYSAGWSVERMFDETDVVDTAGEEIGDVENIIFSDDGRVLSVIAEVGGVWDIGDTHVSIPWEEARLSEDGTRLTVPVTEDNVDDYSVFEKEFLFQTDTEDIAKVEDDLATGTTVFKATDLMGDYAYLSENTRYGYVTDMIVNNGTISAVIVDAAAYGRPGFYAYPYYGYNAAPSYYPRYNLPYAADEIDVLENFDYDQLRSQS</sequence>
<accession>A0ABT3QVQ1</accession>
<feature type="domain" description="PRC-barrel" evidence="1">
    <location>
        <begin position="24"/>
        <end position="90"/>
    </location>
</feature>
<dbReference type="PANTHER" id="PTHR36505:SF1">
    <property type="entry name" value="BLR1072 PROTEIN"/>
    <property type="match status" value="1"/>
</dbReference>
<dbReference type="InterPro" id="IPR027275">
    <property type="entry name" value="PRC-brl_dom"/>
</dbReference>
<dbReference type="RefSeq" id="WP_265960699.1">
    <property type="nucleotide sequence ID" value="NZ_JAPEVI010000001.1"/>
</dbReference>
<dbReference type="Proteomes" id="UP001300261">
    <property type="component" value="Unassembled WGS sequence"/>
</dbReference>
<keyword evidence="3" id="KW-1185">Reference proteome</keyword>
<comment type="caution">
    <text evidence="2">The sequence shown here is derived from an EMBL/GenBank/DDBJ whole genome shotgun (WGS) entry which is preliminary data.</text>
</comment>
<dbReference type="Gene3D" id="2.30.30.240">
    <property type="entry name" value="PRC-barrel domain"/>
    <property type="match status" value="1"/>
</dbReference>
<dbReference type="PANTHER" id="PTHR36505">
    <property type="entry name" value="BLR1072 PROTEIN"/>
    <property type="match status" value="1"/>
</dbReference>
<evidence type="ECO:0000313" key="2">
    <source>
        <dbReference type="EMBL" id="MCX2721004.1"/>
    </source>
</evidence>